<name>A0A2G5VNV9_9PELO</name>
<gene>
    <name evidence="2" type="primary">Cnig_chr_I.g3088</name>
    <name evidence="2" type="ORF">B9Z55_003088</name>
</gene>
<feature type="signal peptide" evidence="1">
    <location>
        <begin position="1"/>
        <end position="20"/>
    </location>
</feature>
<comment type="caution">
    <text evidence="2">The sequence shown here is derived from an EMBL/GenBank/DDBJ whole genome shotgun (WGS) entry which is preliminary data.</text>
</comment>
<evidence type="ECO:0000313" key="3">
    <source>
        <dbReference type="Proteomes" id="UP000230233"/>
    </source>
</evidence>
<organism evidence="2 3">
    <name type="scientific">Caenorhabditis nigoni</name>
    <dbReference type="NCBI Taxonomy" id="1611254"/>
    <lineage>
        <taxon>Eukaryota</taxon>
        <taxon>Metazoa</taxon>
        <taxon>Ecdysozoa</taxon>
        <taxon>Nematoda</taxon>
        <taxon>Chromadorea</taxon>
        <taxon>Rhabditida</taxon>
        <taxon>Rhabditina</taxon>
        <taxon>Rhabditomorpha</taxon>
        <taxon>Rhabditoidea</taxon>
        <taxon>Rhabditidae</taxon>
        <taxon>Peloderinae</taxon>
        <taxon>Caenorhabditis</taxon>
    </lineage>
</organism>
<keyword evidence="3" id="KW-1185">Reference proteome</keyword>
<dbReference type="Proteomes" id="UP000230233">
    <property type="component" value="Chromosome I"/>
</dbReference>
<feature type="chain" id="PRO_5013915788" evidence="1">
    <location>
        <begin position="21"/>
        <end position="161"/>
    </location>
</feature>
<evidence type="ECO:0000313" key="2">
    <source>
        <dbReference type="EMBL" id="PIC53350.1"/>
    </source>
</evidence>
<evidence type="ECO:0000256" key="1">
    <source>
        <dbReference type="SAM" id="SignalP"/>
    </source>
</evidence>
<protein>
    <submittedName>
        <fullName evidence="2">Uncharacterized protein</fullName>
    </submittedName>
</protein>
<proteinExistence type="predicted"/>
<dbReference type="AlphaFoldDB" id="A0A2G5VNV9"/>
<sequence length="161" mass="18953">MKFALLILLISASLFLQSEAVLTKFVFRGRIWCTIPDRNNTVKAVELWERDGPFFFERLGDDHLKANITFYQETWDDYVYSIEGEDDGDGFDLFGKYEIYIRILSDCNPAKKDYWSNWYLEARNFEVKDTTYTLPNLNLAAESAWNDLKRSSSFGRMDNQH</sequence>
<reference evidence="3" key="1">
    <citation type="submission" date="2017-10" db="EMBL/GenBank/DDBJ databases">
        <title>Rapid genome shrinkage in a self-fertile nematode reveals novel sperm competition proteins.</title>
        <authorList>
            <person name="Yin D."/>
            <person name="Schwarz E.M."/>
            <person name="Thomas C.G."/>
            <person name="Felde R.L."/>
            <person name="Korf I.F."/>
            <person name="Cutter A.D."/>
            <person name="Schartner C.M."/>
            <person name="Ralston E.J."/>
            <person name="Meyer B.J."/>
            <person name="Haag E.S."/>
        </authorList>
    </citation>
    <scope>NUCLEOTIDE SEQUENCE [LARGE SCALE GENOMIC DNA]</scope>
    <source>
        <strain evidence="3">JU1422</strain>
    </source>
</reference>
<accession>A0A2G5VNV9</accession>
<dbReference type="EMBL" id="PDUG01000001">
    <property type="protein sequence ID" value="PIC53350.1"/>
    <property type="molecule type" value="Genomic_DNA"/>
</dbReference>
<keyword evidence="1" id="KW-0732">Signal</keyword>